<evidence type="ECO:0000313" key="2">
    <source>
        <dbReference type="EMBL" id="SFR61789.1"/>
    </source>
</evidence>
<sequence>MNRTVVLRAAVVSAVLGAFAGSIVGWGGMQPLGLVAGALVGYSVVRVSDAIFDGALAGLFGGLLAVVLVVPVAFVRFVLQTGDVSTGGQLSAHAAVKGVLYVPVSYALGALVAAVAVYYLEPRLARTVGGRTTR</sequence>
<feature type="transmembrane region" description="Helical" evidence="1">
    <location>
        <begin position="99"/>
        <end position="120"/>
    </location>
</feature>
<evidence type="ECO:0000313" key="3">
    <source>
        <dbReference type="Proteomes" id="UP000243250"/>
    </source>
</evidence>
<keyword evidence="1" id="KW-1133">Transmembrane helix</keyword>
<proteinExistence type="predicted"/>
<accession>A0A1I6I544</accession>
<dbReference type="Proteomes" id="UP000243250">
    <property type="component" value="Unassembled WGS sequence"/>
</dbReference>
<organism evidence="2 3">
    <name type="scientific">Halogeometricum limi</name>
    <dbReference type="NCBI Taxonomy" id="555875"/>
    <lineage>
        <taxon>Archaea</taxon>
        <taxon>Methanobacteriati</taxon>
        <taxon>Methanobacteriota</taxon>
        <taxon>Stenosarchaea group</taxon>
        <taxon>Halobacteria</taxon>
        <taxon>Halobacteriales</taxon>
        <taxon>Haloferacaceae</taxon>
        <taxon>Halogeometricum</taxon>
    </lineage>
</organism>
<reference evidence="3" key="1">
    <citation type="submission" date="2016-10" db="EMBL/GenBank/DDBJ databases">
        <authorList>
            <person name="Varghese N."/>
            <person name="Submissions S."/>
        </authorList>
    </citation>
    <scope>NUCLEOTIDE SEQUENCE [LARGE SCALE GENOMIC DNA]</scope>
    <source>
        <strain evidence="3">CGMCC 1.8711</strain>
    </source>
</reference>
<keyword evidence="3" id="KW-1185">Reference proteome</keyword>
<keyword evidence="1" id="KW-0472">Membrane</keyword>
<dbReference type="EMBL" id="FOYS01000004">
    <property type="protein sequence ID" value="SFR61789.1"/>
    <property type="molecule type" value="Genomic_DNA"/>
</dbReference>
<evidence type="ECO:0000256" key="1">
    <source>
        <dbReference type="SAM" id="Phobius"/>
    </source>
</evidence>
<protein>
    <submittedName>
        <fullName evidence="2">Uncharacterized protein</fullName>
    </submittedName>
</protein>
<dbReference type="RefSeq" id="WP_089882075.1">
    <property type="nucleotide sequence ID" value="NZ_FOYS01000004.1"/>
</dbReference>
<dbReference type="AlphaFoldDB" id="A0A1I6I544"/>
<name>A0A1I6I544_9EURY</name>
<keyword evidence="1" id="KW-0812">Transmembrane</keyword>
<gene>
    <name evidence="2" type="ORF">SAMN04488124_2832</name>
</gene>
<dbReference type="OrthoDB" id="387193at2157"/>
<feature type="transmembrane region" description="Helical" evidence="1">
    <location>
        <begin position="55"/>
        <end position="79"/>
    </location>
</feature>